<feature type="transmembrane region" description="Helical" evidence="3">
    <location>
        <begin position="298"/>
        <end position="322"/>
    </location>
</feature>
<dbReference type="Proteomes" id="UP000654075">
    <property type="component" value="Unassembled WGS sequence"/>
</dbReference>
<dbReference type="EMBL" id="CAJNNV010002763">
    <property type="protein sequence ID" value="CAE8587783.1"/>
    <property type="molecule type" value="Genomic_DNA"/>
</dbReference>
<dbReference type="SMART" id="SM00054">
    <property type="entry name" value="EFh"/>
    <property type="match status" value="2"/>
</dbReference>
<evidence type="ECO:0000256" key="2">
    <source>
        <dbReference type="SAM" id="MobiDB-lite"/>
    </source>
</evidence>
<accession>A0A813DQT8</accession>
<dbReference type="InterPro" id="IPR002048">
    <property type="entry name" value="EF_hand_dom"/>
</dbReference>
<evidence type="ECO:0000313" key="5">
    <source>
        <dbReference type="EMBL" id="CAE8587783.1"/>
    </source>
</evidence>
<name>A0A813DQT8_POLGL</name>
<feature type="domain" description="EF-hand" evidence="4">
    <location>
        <begin position="195"/>
        <end position="230"/>
    </location>
</feature>
<keyword evidence="3" id="KW-1133">Transmembrane helix</keyword>
<comment type="caution">
    <text evidence="5">The sequence shown here is derived from an EMBL/GenBank/DDBJ whole genome shotgun (WGS) entry which is preliminary data.</text>
</comment>
<evidence type="ECO:0000256" key="1">
    <source>
        <dbReference type="ARBA" id="ARBA00022837"/>
    </source>
</evidence>
<dbReference type="PROSITE" id="PS00018">
    <property type="entry name" value="EF_HAND_1"/>
    <property type="match status" value="2"/>
</dbReference>
<dbReference type="PROSITE" id="PS50222">
    <property type="entry name" value="EF_HAND_2"/>
    <property type="match status" value="2"/>
</dbReference>
<keyword evidence="1" id="KW-0106">Calcium</keyword>
<dbReference type="CDD" id="cd00051">
    <property type="entry name" value="EFh"/>
    <property type="match status" value="1"/>
</dbReference>
<dbReference type="GO" id="GO:0005509">
    <property type="term" value="F:calcium ion binding"/>
    <property type="evidence" value="ECO:0007669"/>
    <property type="project" value="InterPro"/>
</dbReference>
<evidence type="ECO:0000256" key="3">
    <source>
        <dbReference type="SAM" id="Phobius"/>
    </source>
</evidence>
<protein>
    <recommendedName>
        <fullName evidence="4">EF-hand domain-containing protein</fullName>
    </recommendedName>
</protein>
<feature type="region of interest" description="Disordered" evidence="2">
    <location>
        <begin position="1"/>
        <end position="44"/>
    </location>
</feature>
<feature type="domain" description="EF-hand" evidence="4">
    <location>
        <begin position="236"/>
        <end position="271"/>
    </location>
</feature>
<dbReference type="SUPFAM" id="SSF47473">
    <property type="entry name" value="EF-hand"/>
    <property type="match status" value="1"/>
</dbReference>
<dbReference type="OrthoDB" id="26525at2759"/>
<dbReference type="InterPro" id="IPR011992">
    <property type="entry name" value="EF-hand-dom_pair"/>
</dbReference>
<gene>
    <name evidence="5" type="ORF">PGLA1383_LOCUS6612</name>
</gene>
<dbReference type="InterPro" id="IPR018247">
    <property type="entry name" value="EF_Hand_1_Ca_BS"/>
</dbReference>
<sequence>MRRNCSTPSLRPTLLGSSSSSPTKYQSPGCRSGMRGSPITNRPPSAVLVLLSPDSEKHVARAPSRQLRDVPLVMDVGIQALTMSRRHKLEFLEVKWMLQSLKQTESDLTNGGMSEERFRKFLLRWFDLMHVEDNLLTGAYEGAKAANGPVDIDKLLMWYKVHMFSLVAPLTADGAQWQSDSMVKELAKKFDVSILDIDKIKKAFDRFDTDKSGELEYEEFQNMLKIILGVNSTAEIPKHRVHRFWTEIDSNGNGVVDFEEFTAWYAKYFSTHDPDAGVLSNFYASFMPDVQRSQSPSLAILLLLLFLLLLLLLLLFLLLLLLL</sequence>
<evidence type="ECO:0000259" key="4">
    <source>
        <dbReference type="PROSITE" id="PS50222"/>
    </source>
</evidence>
<keyword evidence="3" id="KW-0812">Transmembrane</keyword>
<keyword evidence="6" id="KW-1185">Reference proteome</keyword>
<evidence type="ECO:0000313" key="6">
    <source>
        <dbReference type="Proteomes" id="UP000654075"/>
    </source>
</evidence>
<organism evidence="5 6">
    <name type="scientific">Polarella glacialis</name>
    <name type="common">Dinoflagellate</name>
    <dbReference type="NCBI Taxonomy" id="89957"/>
    <lineage>
        <taxon>Eukaryota</taxon>
        <taxon>Sar</taxon>
        <taxon>Alveolata</taxon>
        <taxon>Dinophyceae</taxon>
        <taxon>Suessiales</taxon>
        <taxon>Suessiaceae</taxon>
        <taxon>Polarella</taxon>
    </lineage>
</organism>
<dbReference type="AlphaFoldDB" id="A0A813DQT8"/>
<feature type="compositionally biased region" description="Low complexity" evidence="2">
    <location>
        <begin position="1"/>
        <end position="21"/>
    </location>
</feature>
<reference evidence="5" key="1">
    <citation type="submission" date="2021-02" db="EMBL/GenBank/DDBJ databases">
        <authorList>
            <person name="Dougan E. K."/>
            <person name="Rhodes N."/>
            <person name="Thang M."/>
            <person name="Chan C."/>
        </authorList>
    </citation>
    <scope>NUCLEOTIDE SEQUENCE</scope>
</reference>
<dbReference type="Pfam" id="PF13499">
    <property type="entry name" value="EF-hand_7"/>
    <property type="match status" value="1"/>
</dbReference>
<proteinExistence type="predicted"/>
<keyword evidence="3" id="KW-0472">Membrane</keyword>
<dbReference type="Gene3D" id="1.10.238.10">
    <property type="entry name" value="EF-hand"/>
    <property type="match status" value="1"/>
</dbReference>